<keyword evidence="4" id="KW-0175">Coiled coil</keyword>
<keyword evidence="2" id="KW-0862">Zinc</keyword>
<name>A0A0R3T615_RODNA</name>
<keyword evidence="6" id="KW-0472">Membrane</keyword>
<dbReference type="STRING" id="102285.A0A0R3T615"/>
<feature type="coiled-coil region" evidence="4">
    <location>
        <begin position="28"/>
        <end position="83"/>
    </location>
</feature>
<proteinExistence type="predicted"/>
<feature type="compositionally biased region" description="Low complexity" evidence="5">
    <location>
        <begin position="137"/>
        <end position="154"/>
    </location>
</feature>
<keyword evidence="1 3" id="KW-0479">Metal-binding</keyword>
<evidence type="ECO:0000256" key="3">
    <source>
        <dbReference type="PROSITE-ProRule" id="PRU00175"/>
    </source>
</evidence>
<evidence type="ECO:0000313" key="9">
    <source>
        <dbReference type="EMBL" id="VDN98361.1"/>
    </source>
</evidence>
<evidence type="ECO:0000256" key="1">
    <source>
        <dbReference type="ARBA" id="ARBA00022771"/>
    </source>
</evidence>
<keyword evidence="7" id="KW-0732">Signal</keyword>
<keyword evidence="6" id="KW-1133">Transmembrane helix</keyword>
<evidence type="ECO:0000256" key="4">
    <source>
        <dbReference type="SAM" id="Coils"/>
    </source>
</evidence>
<dbReference type="InterPro" id="IPR013083">
    <property type="entry name" value="Znf_RING/FYVE/PHD"/>
</dbReference>
<evidence type="ECO:0000313" key="10">
    <source>
        <dbReference type="Proteomes" id="UP000278807"/>
    </source>
</evidence>
<evidence type="ECO:0000259" key="8">
    <source>
        <dbReference type="PROSITE" id="PS50089"/>
    </source>
</evidence>
<dbReference type="Pfam" id="PF13920">
    <property type="entry name" value="zf-C3HC4_3"/>
    <property type="match status" value="1"/>
</dbReference>
<dbReference type="AlphaFoldDB" id="A0A0R3T615"/>
<evidence type="ECO:0000256" key="2">
    <source>
        <dbReference type="ARBA" id="ARBA00022833"/>
    </source>
</evidence>
<dbReference type="PROSITE" id="PS50089">
    <property type="entry name" value="ZF_RING_2"/>
    <property type="match status" value="1"/>
</dbReference>
<reference evidence="11" key="1">
    <citation type="submission" date="2017-02" db="UniProtKB">
        <authorList>
            <consortium name="WormBaseParasite"/>
        </authorList>
    </citation>
    <scope>IDENTIFICATION</scope>
</reference>
<dbReference type="Gene3D" id="3.30.40.10">
    <property type="entry name" value="Zinc/RING finger domain, C3HC4 (zinc finger)"/>
    <property type="match status" value="1"/>
</dbReference>
<sequence length="473" mass="54337">MIRLVTVFSALNSLFVVLFKVRKIESRCKGLARRQNEQELRMSEKEKEIERLMDQERELRRELRNWQQRVFQLEAETQEIRHNYQIADLEMKSRLLEASIQAADPTARVKPDIQNPVSLFSEDLLRLKTSGDESDHTNTTTPSTPIVSVPVQSTQEEHHLPPKFTKPSLRGRPRFASTTNLSRFTSASSTQQKMNEGISEDSDDFTFWLKICTVLTIIFYTFCGVIVFLLRRIIGDALSEALNKVPHRPQPEKVVPLSNPVAITNLIHQSKDKRLEFTLSLTKNVQVFVLRNVPLSSFHEVMVASASKFHQFVVEMASESFSVTSSSMHVKTNDCQVPYDKFRTSYDLVLVFFDENDVVCASEEEKVLFSFHMIHVKQYEEERRPTQLLFSYCKTSRDRLICIRKVFASENSDTGEKANRPECSVCLSEVADVIFVPCRHSPMCQNCLSGFLINTRCLHCPICRVAISEIKLV</sequence>
<dbReference type="WBParaSite" id="HNAJ_0000250301-mRNA-1">
    <property type="protein sequence ID" value="HNAJ_0000250301-mRNA-1"/>
    <property type="gene ID" value="HNAJ_0000250301"/>
</dbReference>
<keyword evidence="1 3" id="KW-0863">Zinc-finger</keyword>
<feature type="domain" description="RING-type" evidence="8">
    <location>
        <begin position="423"/>
        <end position="464"/>
    </location>
</feature>
<accession>A0A0R3T615</accession>
<feature type="signal peptide" evidence="7">
    <location>
        <begin position="1"/>
        <end position="26"/>
    </location>
</feature>
<evidence type="ECO:0000256" key="5">
    <source>
        <dbReference type="SAM" id="MobiDB-lite"/>
    </source>
</evidence>
<organism evidence="11">
    <name type="scientific">Rodentolepis nana</name>
    <name type="common">Dwarf tapeworm</name>
    <name type="synonym">Hymenolepis nana</name>
    <dbReference type="NCBI Taxonomy" id="102285"/>
    <lineage>
        <taxon>Eukaryota</taxon>
        <taxon>Metazoa</taxon>
        <taxon>Spiralia</taxon>
        <taxon>Lophotrochozoa</taxon>
        <taxon>Platyhelminthes</taxon>
        <taxon>Cestoda</taxon>
        <taxon>Eucestoda</taxon>
        <taxon>Cyclophyllidea</taxon>
        <taxon>Hymenolepididae</taxon>
        <taxon>Rodentolepis</taxon>
    </lineage>
</organism>
<dbReference type="OrthoDB" id="10251219at2759"/>
<dbReference type="SUPFAM" id="SSF57850">
    <property type="entry name" value="RING/U-box"/>
    <property type="match status" value="1"/>
</dbReference>
<evidence type="ECO:0000313" key="11">
    <source>
        <dbReference type="WBParaSite" id="HNAJ_0000250301-mRNA-1"/>
    </source>
</evidence>
<evidence type="ECO:0000256" key="7">
    <source>
        <dbReference type="SAM" id="SignalP"/>
    </source>
</evidence>
<protein>
    <submittedName>
        <fullName evidence="11">RING-type domain-containing protein</fullName>
    </submittedName>
</protein>
<evidence type="ECO:0000256" key="6">
    <source>
        <dbReference type="SAM" id="Phobius"/>
    </source>
</evidence>
<dbReference type="GO" id="GO:0008270">
    <property type="term" value="F:zinc ion binding"/>
    <property type="evidence" value="ECO:0007669"/>
    <property type="project" value="UniProtKB-KW"/>
</dbReference>
<gene>
    <name evidence="9" type="ORF">HNAJ_LOCUS2502</name>
</gene>
<feature type="region of interest" description="Disordered" evidence="5">
    <location>
        <begin position="130"/>
        <end position="172"/>
    </location>
</feature>
<dbReference type="EMBL" id="UZAE01001230">
    <property type="protein sequence ID" value="VDN98361.1"/>
    <property type="molecule type" value="Genomic_DNA"/>
</dbReference>
<keyword evidence="6" id="KW-0812">Transmembrane</keyword>
<reference evidence="9 10" key="2">
    <citation type="submission" date="2018-11" db="EMBL/GenBank/DDBJ databases">
        <authorList>
            <consortium name="Pathogen Informatics"/>
        </authorList>
    </citation>
    <scope>NUCLEOTIDE SEQUENCE [LARGE SCALE GENOMIC DNA]</scope>
</reference>
<feature type="transmembrane region" description="Helical" evidence="6">
    <location>
        <begin position="207"/>
        <end position="230"/>
    </location>
</feature>
<dbReference type="SMART" id="SM00184">
    <property type="entry name" value="RING"/>
    <property type="match status" value="1"/>
</dbReference>
<keyword evidence="10" id="KW-1185">Reference proteome</keyword>
<dbReference type="InterPro" id="IPR001841">
    <property type="entry name" value="Znf_RING"/>
</dbReference>
<feature type="chain" id="PRO_5043131693" evidence="7">
    <location>
        <begin position="27"/>
        <end position="473"/>
    </location>
</feature>
<dbReference type="Proteomes" id="UP000278807">
    <property type="component" value="Unassembled WGS sequence"/>
</dbReference>